<protein>
    <submittedName>
        <fullName evidence="2">DMT family transporter</fullName>
    </submittedName>
</protein>
<evidence type="ECO:0000313" key="2">
    <source>
        <dbReference type="EMBL" id="MBD7963501.1"/>
    </source>
</evidence>
<dbReference type="PANTHER" id="PTHR34821:SF3">
    <property type="entry name" value="MEMBRANE PROTEIN"/>
    <property type="match status" value="1"/>
</dbReference>
<proteinExistence type="predicted"/>
<evidence type="ECO:0000256" key="1">
    <source>
        <dbReference type="SAM" id="Phobius"/>
    </source>
</evidence>
<name>A0ABR8SJ34_9BACL</name>
<keyword evidence="1" id="KW-0472">Membrane</keyword>
<organism evidence="2 3">
    <name type="scientific">Fictibacillus norfolkensis</name>
    <dbReference type="NCBI Taxonomy" id="2762233"/>
    <lineage>
        <taxon>Bacteria</taxon>
        <taxon>Bacillati</taxon>
        <taxon>Bacillota</taxon>
        <taxon>Bacilli</taxon>
        <taxon>Bacillales</taxon>
        <taxon>Fictibacillaceae</taxon>
        <taxon>Fictibacillus</taxon>
    </lineage>
</organism>
<feature type="transmembrane region" description="Helical" evidence="1">
    <location>
        <begin position="67"/>
        <end position="86"/>
    </location>
</feature>
<dbReference type="Proteomes" id="UP000603641">
    <property type="component" value="Unassembled WGS sequence"/>
</dbReference>
<gene>
    <name evidence="2" type="ORF">H9648_05480</name>
</gene>
<sequence>MLIGLLFAILAGILVGLQNIFNTRVNDHAGTWSTTALVLGLGFLASMTLGVVFEGTELFVLKNMETWFWFSGLIGVGVVVCLVQGTRLLGPTFAISIVLTSQLGSALMWDSLGLFGLEKIPFTSQQLIGVLVIIGGVIVFKFGGSRAEQRKVTKVVKHTLKQSASVER</sequence>
<keyword evidence="1" id="KW-0812">Transmembrane</keyword>
<reference evidence="2 3" key="1">
    <citation type="submission" date="2020-08" db="EMBL/GenBank/DDBJ databases">
        <title>A Genomic Blueprint of the Chicken Gut Microbiome.</title>
        <authorList>
            <person name="Gilroy R."/>
            <person name="Ravi A."/>
            <person name="Getino M."/>
            <person name="Pursley I."/>
            <person name="Horton D.L."/>
            <person name="Alikhan N.-F."/>
            <person name="Baker D."/>
            <person name="Gharbi K."/>
            <person name="Hall N."/>
            <person name="Watson M."/>
            <person name="Adriaenssens E.M."/>
            <person name="Foster-Nyarko E."/>
            <person name="Jarju S."/>
            <person name="Secka A."/>
            <person name="Antonio M."/>
            <person name="Oren A."/>
            <person name="Chaudhuri R."/>
            <person name="La Ragione R.M."/>
            <person name="Hildebrand F."/>
            <person name="Pallen M.J."/>
        </authorList>
    </citation>
    <scope>NUCLEOTIDE SEQUENCE [LARGE SCALE GENOMIC DNA]</scope>
    <source>
        <strain evidence="2 3">Sa2CUA10</strain>
    </source>
</reference>
<keyword evidence="1" id="KW-1133">Transmembrane helix</keyword>
<dbReference type="PANTHER" id="PTHR34821">
    <property type="entry name" value="INNER MEMBRANE PROTEIN YDCZ"/>
    <property type="match status" value="1"/>
</dbReference>
<dbReference type="Pfam" id="PF04657">
    <property type="entry name" value="DMT_YdcZ"/>
    <property type="match status" value="1"/>
</dbReference>
<evidence type="ECO:0000313" key="3">
    <source>
        <dbReference type="Proteomes" id="UP000603641"/>
    </source>
</evidence>
<accession>A0ABR8SJ34</accession>
<keyword evidence="3" id="KW-1185">Reference proteome</keyword>
<feature type="transmembrane region" description="Helical" evidence="1">
    <location>
        <begin position="127"/>
        <end position="144"/>
    </location>
</feature>
<feature type="transmembrane region" description="Helical" evidence="1">
    <location>
        <begin position="32"/>
        <end position="55"/>
    </location>
</feature>
<comment type="caution">
    <text evidence="2">The sequence shown here is derived from an EMBL/GenBank/DDBJ whole genome shotgun (WGS) entry which is preliminary data.</text>
</comment>
<dbReference type="EMBL" id="JACSQM010000002">
    <property type="protein sequence ID" value="MBD7963501.1"/>
    <property type="molecule type" value="Genomic_DNA"/>
</dbReference>
<dbReference type="RefSeq" id="WP_191752892.1">
    <property type="nucleotide sequence ID" value="NZ_JACSQM010000002.1"/>
</dbReference>
<dbReference type="InterPro" id="IPR006750">
    <property type="entry name" value="YdcZ"/>
</dbReference>